<dbReference type="InterPro" id="IPR011010">
    <property type="entry name" value="DNA_brk_join_enz"/>
</dbReference>
<keyword evidence="4" id="KW-1185">Reference proteome</keyword>
<organism evidence="3 4">
    <name type="scientific">Roseivivax jejudonensis</name>
    <dbReference type="NCBI Taxonomy" id="1529041"/>
    <lineage>
        <taxon>Bacteria</taxon>
        <taxon>Pseudomonadati</taxon>
        <taxon>Pseudomonadota</taxon>
        <taxon>Alphaproteobacteria</taxon>
        <taxon>Rhodobacterales</taxon>
        <taxon>Roseobacteraceae</taxon>
        <taxon>Roseivivax</taxon>
    </lineage>
</organism>
<dbReference type="EMBL" id="FWFK01000012">
    <property type="protein sequence ID" value="SLN75011.1"/>
    <property type="molecule type" value="Genomic_DNA"/>
</dbReference>
<evidence type="ECO:0000259" key="2">
    <source>
        <dbReference type="PROSITE" id="PS51898"/>
    </source>
</evidence>
<dbReference type="GO" id="GO:0006310">
    <property type="term" value="P:DNA recombination"/>
    <property type="evidence" value="ECO:0007669"/>
    <property type="project" value="UniProtKB-KW"/>
</dbReference>
<reference evidence="3 4" key="1">
    <citation type="submission" date="2017-03" db="EMBL/GenBank/DDBJ databases">
        <authorList>
            <person name="Afonso C.L."/>
            <person name="Miller P.J."/>
            <person name="Scott M.A."/>
            <person name="Spackman E."/>
            <person name="Goraichik I."/>
            <person name="Dimitrov K.M."/>
            <person name="Suarez D.L."/>
            <person name="Swayne D.E."/>
        </authorList>
    </citation>
    <scope>NUCLEOTIDE SEQUENCE [LARGE SCALE GENOMIC DNA]</scope>
    <source>
        <strain evidence="3 4">CECT 8625</strain>
    </source>
</reference>
<dbReference type="RefSeq" id="WP_159456834.1">
    <property type="nucleotide sequence ID" value="NZ_FWFK01000012.1"/>
</dbReference>
<dbReference type="InterPro" id="IPR013762">
    <property type="entry name" value="Integrase-like_cat_sf"/>
</dbReference>
<protein>
    <submittedName>
        <fullName evidence="3">Site-specific tyrosine recombinase XerC</fullName>
    </submittedName>
</protein>
<dbReference type="PROSITE" id="PS51898">
    <property type="entry name" value="TYR_RECOMBINASE"/>
    <property type="match status" value="1"/>
</dbReference>
<dbReference type="Proteomes" id="UP000193570">
    <property type="component" value="Unassembled WGS sequence"/>
</dbReference>
<feature type="domain" description="Tyr recombinase" evidence="2">
    <location>
        <begin position="360"/>
        <end position="556"/>
    </location>
</feature>
<dbReference type="GO" id="GO:0003677">
    <property type="term" value="F:DNA binding"/>
    <property type="evidence" value="ECO:0007669"/>
    <property type="project" value="InterPro"/>
</dbReference>
<dbReference type="SUPFAM" id="SSF56349">
    <property type="entry name" value="DNA breaking-rejoining enzymes"/>
    <property type="match status" value="1"/>
</dbReference>
<dbReference type="CDD" id="cd00397">
    <property type="entry name" value="DNA_BRE_C"/>
    <property type="match status" value="1"/>
</dbReference>
<keyword evidence="1" id="KW-0233">DNA recombination</keyword>
<evidence type="ECO:0000313" key="4">
    <source>
        <dbReference type="Proteomes" id="UP000193570"/>
    </source>
</evidence>
<proteinExistence type="predicted"/>
<dbReference type="OrthoDB" id="6388170at2"/>
<name>A0A1X7ABM9_9RHOB</name>
<dbReference type="AlphaFoldDB" id="A0A1X7ABM9"/>
<dbReference type="GO" id="GO:0015074">
    <property type="term" value="P:DNA integration"/>
    <property type="evidence" value="ECO:0007669"/>
    <property type="project" value="InterPro"/>
</dbReference>
<gene>
    <name evidence="3" type="ORF">ROJ8625_04136</name>
</gene>
<dbReference type="Pfam" id="PF00589">
    <property type="entry name" value="Phage_integrase"/>
    <property type="match status" value="1"/>
</dbReference>
<dbReference type="InterPro" id="IPR002104">
    <property type="entry name" value="Integrase_catalytic"/>
</dbReference>
<evidence type="ECO:0000256" key="1">
    <source>
        <dbReference type="ARBA" id="ARBA00023172"/>
    </source>
</evidence>
<dbReference type="Gene3D" id="1.10.443.10">
    <property type="entry name" value="Intergrase catalytic core"/>
    <property type="match status" value="1"/>
</dbReference>
<sequence length="564" mass="62690">MTAQTPISHDRSFVPAGTPTFQDLIDKVTEQASFFPDRQRDMVSGLKRVAEVLGLPPGDVPADGRWLQPRLADIRPARIGITDKTWQNLRSNVRAAMAECGIVERRFRRLEDLDETWKALWTEVLALGDPTLPTALLRFVHFLNARGTVPDLVSEADAEAYREAVAINEISKDPETAYRAAVNGWNLARQRVPGWPDTILTLPSRQTTIRLEIETFPESFRVDLDTLLARLGKPDPLSDSGPTRALRPATLTQYRRQIVRFASELVHAGTDPGDLTSVSTLIDPEIAERGLRQMLARNDNETSRSISEMAGLLRNLAGILSAAEATRDALARLAARLALPSQRGMTAKNRARLRVLQEPRHRRRLLTLPETIFARASGKTKPHTAALAREDALAIAILLVCPLRVANLAGLEIDRHVQRPGDGRVYLVLEDEDTKTGRSIEFELPADVVDLLDRHLATRVPYMCPAGTPYLFPQRSGRRTIDPSALASRIAGRVDRETGLEVNAHLFRHFAVMNWLDANPGGYEVARRLLGHSELSHTINMYSGLEAKAATRAFSDLISDMRRA</sequence>
<evidence type="ECO:0000313" key="3">
    <source>
        <dbReference type="EMBL" id="SLN75011.1"/>
    </source>
</evidence>
<accession>A0A1X7ABM9</accession>